<dbReference type="AlphaFoldDB" id="A0A4Q4N6M0"/>
<dbReference type="EMBL" id="PDXD01000033">
    <property type="protein sequence ID" value="RYN71295.1"/>
    <property type="molecule type" value="Genomic_DNA"/>
</dbReference>
<sequence length="364" mass="42103">MSRTEPTKRGRNPSFKRLFSRNDTYPIARANSLQSTIHASSAESPLTSLIKDLRRHEWQVLSLSSTLEKERADHKKHFDDLKAAHAKDIAIVNENHARQLMEINMKHKEDITRVKMWCEMNQPRPNELARILERQRRSALQAELWLMKEEAESRDLWDEGRVQELKREKKEVENRLAKLQRQWDDMVACDSATTSPPLQFGVTVKREEHGEHDVHVKQEEHPEKPAPTLAPKAEPANHATIVPQEANRKNRNKKAPKLARSDPAGGFLTKRQRRALYVSDLEKQLARLRQQLLRKAREKEQFEAALNEKFEEVKADNGMQVGKLENKLEQEKAKTEEAHRLLRESVKLVAHMTSLLKGQGGSVH</sequence>
<feature type="compositionally biased region" description="Basic and acidic residues" evidence="2">
    <location>
        <begin position="210"/>
        <end position="224"/>
    </location>
</feature>
<feature type="coiled-coil region" evidence="1">
    <location>
        <begin position="278"/>
        <end position="345"/>
    </location>
</feature>
<evidence type="ECO:0000256" key="1">
    <source>
        <dbReference type="SAM" id="Coils"/>
    </source>
</evidence>
<reference evidence="4" key="1">
    <citation type="journal article" date="2019" name="bioRxiv">
        <title>Genomics, evolutionary history and diagnostics of the Alternaria alternata species group including apple and Asian pear pathotypes.</title>
        <authorList>
            <person name="Armitage A.D."/>
            <person name="Cockerton H.M."/>
            <person name="Sreenivasaprasad S."/>
            <person name="Woodhall J.W."/>
            <person name="Lane C.R."/>
            <person name="Harrison R.J."/>
            <person name="Clarkson J.P."/>
        </authorList>
    </citation>
    <scope>NUCLEOTIDE SEQUENCE [LARGE SCALE GENOMIC DNA]</scope>
    <source>
        <strain evidence="4">FERA 1177</strain>
    </source>
</reference>
<proteinExistence type="predicted"/>
<name>A0A4Q4N6M0_ALTAL</name>
<feature type="region of interest" description="Disordered" evidence="2">
    <location>
        <begin position="210"/>
        <end position="265"/>
    </location>
</feature>
<dbReference type="Proteomes" id="UP000291422">
    <property type="component" value="Unassembled WGS sequence"/>
</dbReference>
<gene>
    <name evidence="3" type="ORF">AA0117_g9625</name>
</gene>
<comment type="caution">
    <text evidence="3">The sequence shown here is derived from an EMBL/GenBank/DDBJ whole genome shotgun (WGS) entry which is preliminary data.</text>
</comment>
<keyword evidence="1" id="KW-0175">Coiled coil</keyword>
<protein>
    <submittedName>
        <fullName evidence="3">Uncharacterized protein</fullName>
    </submittedName>
</protein>
<accession>A0A4Q4N6M0</accession>
<organism evidence="3 4">
    <name type="scientific">Alternaria alternata</name>
    <name type="common">Alternaria rot fungus</name>
    <name type="synonym">Torula alternata</name>
    <dbReference type="NCBI Taxonomy" id="5599"/>
    <lineage>
        <taxon>Eukaryota</taxon>
        <taxon>Fungi</taxon>
        <taxon>Dikarya</taxon>
        <taxon>Ascomycota</taxon>
        <taxon>Pezizomycotina</taxon>
        <taxon>Dothideomycetes</taxon>
        <taxon>Pleosporomycetidae</taxon>
        <taxon>Pleosporales</taxon>
        <taxon>Pleosporineae</taxon>
        <taxon>Pleosporaceae</taxon>
        <taxon>Alternaria</taxon>
        <taxon>Alternaria sect. Alternaria</taxon>
        <taxon>Alternaria alternata complex</taxon>
    </lineage>
</organism>
<evidence type="ECO:0000256" key="2">
    <source>
        <dbReference type="SAM" id="MobiDB-lite"/>
    </source>
</evidence>
<evidence type="ECO:0000313" key="4">
    <source>
        <dbReference type="Proteomes" id="UP000291422"/>
    </source>
</evidence>
<evidence type="ECO:0000313" key="3">
    <source>
        <dbReference type="EMBL" id="RYN71295.1"/>
    </source>
</evidence>